<dbReference type="Proteomes" id="UP001408594">
    <property type="component" value="Unassembled WGS sequence"/>
</dbReference>
<evidence type="ECO:0000256" key="5">
    <source>
        <dbReference type="ARBA" id="ARBA00023136"/>
    </source>
</evidence>
<evidence type="ECO:0000256" key="4">
    <source>
        <dbReference type="ARBA" id="ARBA00022989"/>
    </source>
</evidence>
<organism evidence="8 9">
    <name type="scientific">Microbulbifer aestuariivivens</name>
    <dbReference type="NCBI Taxonomy" id="1908308"/>
    <lineage>
        <taxon>Bacteria</taxon>
        <taxon>Pseudomonadati</taxon>
        <taxon>Pseudomonadota</taxon>
        <taxon>Gammaproteobacteria</taxon>
        <taxon>Cellvibrionales</taxon>
        <taxon>Microbulbiferaceae</taxon>
        <taxon>Microbulbifer</taxon>
    </lineage>
</organism>
<feature type="domain" description="VTT" evidence="7">
    <location>
        <begin position="70"/>
        <end position="183"/>
    </location>
</feature>
<keyword evidence="2 6" id="KW-1003">Cell membrane</keyword>
<reference evidence="8 9" key="1">
    <citation type="submission" date="2024-02" db="EMBL/GenBank/DDBJ databases">
        <title>Microbulbifer aestuariivivens NBRC 112533.</title>
        <authorList>
            <person name="Ichikawa N."/>
            <person name="Katano-Makiyama Y."/>
            <person name="Hidaka K."/>
        </authorList>
    </citation>
    <scope>NUCLEOTIDE SEQUENCE [LARGE SCALE GENOMIC DNA]</scope>
    <source>
        <strain evidence="8 9">NBRC 112533</strain>
    </source>
</reference>
<feature type="transmembrane region" description="Helical" evidence="6">
    <location>
        <begin position="133"/>
        <end position="155"/>
    </location>
</feature>
<feature type="transmembrane region" description="Helical" evidence="6">
    <location>
        <begin position="193"/>
        <end position="213"/>
    </location>
</feature>
<dbReference type="RefSeq" id="WP_345552352.1">
    <property type="nucleotide sequence ID" value="NZ_BAABRT010000027.1"/>
</dbReference>
<name>A0ABP9WUG3_9GAMM</name>
<dbReference type="InterPro" id="IPR032816">
    <property type="entry name" value="VTT_dom"/>
</dbReference>
<sequence>MTRKLILIAALVALAASFFFFDLNDWLTLAHLKAGQIQFQAWQEERPLLVGLFFTLLYILVTGLSLPGAAIMSLAAGALFGLAWGTLIVSFASSIGATVAFLVARYLLHDWVQHRFGERLQTINQGVQQEGPFYLFALRLVPLFPFFIINVLMGLTRIRPWTFYWVSQVGMLPATVVYVNAGTQLASIDSLSGILSPGLILSFVLLGAFPLLAKRTLRAIKRYKSVKEG</sequence>
<dbReference type="PANTHER" id="PTHR12677:SF59">
    <property type="entry name" value="GOLGI APPARATUS MEMBRANE PROTEIN TVP38-RELATED"/>
    <property type="match status" value="1"/>
</dbReference>
<dbReference type="InterPro" id="IPR015414">
    <property type="entry name" value="TMEM64"/>
</dbReference>
<keyword evidence="9" id="KW-1185">Reference proteome</keyword>
<evidence type="ECO:0000259" key="7">
    <source>
        <dbReference type="Pfam" id="PF09335"/>
    </source>
</evidence>
<dbReference type="EMBL" id="BAABRT010000027">
    <property type="protein sequence ID" value="GAA5526131.1"/>
    <property type="molecule type" value="Genomic_DNA"/>
</dbReference>
<evidence type="ECO:0000256" key="2">
    <source>
        <dbReference type="ARBA" id="ARBA00022475"/>
    </source>
</evidence>
<protein>
    <recommendedName>
        <fullName evidence="6">TVP38/TMEM64 family membrane protein</fullName>
    </recommendedName>
</protein>
<feature type="transmembrane region" description="Helical" evidence="6">
    <location>
        <begin position="78"/>
        <end position="108"/>
    </location>
</feature>
<evidence type="ECO:0000313" key="8">
    <source>
        <dbReference type="EMBL" id="GAA5526131.1"/>
    </source>
</evidence>
<feature type="transmembrane region" description="Helical" evidence="6">
    <location>
        <begin position="162"/>
        <end position="181"/>
    </location>
</feature>
<keyword evidence="3 6" id="KW-0812">Transmembrane</keyword>
<dbReference type="Pfam" id="PF09335">
    <property type="entry name" value="VTT_dom"/>
    <property type="match status" value="1"/>
</dbReference>
<feature type="transmembrane region" description="Helical" evidence="6">
    <location>
        <begin position="48"/>
        <end position="66"/>
    </location>
</feature>
<comment type="subcellular location">
    <subcellularLocation>
        <location evidence="1 6">Cell membrane</location>
        <topology evidence="1 6">Multi-pass membrane protein</topology>
    </subcellularLocation>
</comment>
<evidence type="ECO:0000256" key="3">
    <source>
        <dbReference type="ARBA" id="ARBA00022692"/>
    </source>
</evidence>
<proteinExistence type="inferred from homology"/>
<gene>
    <name evidence="8" type="ORF">Maes01_02725</name>
</gene>
<keyword evidence="4 6" id="KW-1133">Transmembrane helix</keyword>
<comment type="similarity">
    <text evidence="6">Belongs to the TVP38/TMEM64 family.</text>
</comment>
<evidence type="ECO:0000256" key="1">
    <source>
        <dbReference type="ARBA" id="ARBA00004651"/>
    </source>
</evidence>
<evidence type="ECO:0000313" key="9">
    <source>
        <dbReference type="Proteomes" id="UP001408594"/>
    </source>
</evidence>
<dbReference type="PANTHER" id="PTHR12677">
    <property type="entry name" value="GOLGI APPARATUS MEMBRANE PROTEIN TVP38-RELATED"/>
    <property type="match status" value="1"/>
</dbReference>
<keyword evidence="5 6" id="KW-0472">Membrane</keyword>
<accession>A0ABP9WUG3</accession>
<evidence type="ECO:0000256" key="6">
    <source>
        <dbReference type="RuleBase" id="RU366058"/>
    </source>
</evidence>
<comment type="caution">
    <text evidence="8">The sequence shown here is derived from an EMBL/GenBank/DDBJ whole genome shotgun (WGS) entry which is preliminary data.</text>
</comment>